<keyword evidence="4" id="KW-1185">Reference proteome</keyword>
<organism evidence="3 4">
    <name type="scientific">Cohnella xylanilytica</name>
    <dbReference type="NCBI Taxonomy" id="557555"/>
    <lineage>
        <taxon>Bacteria</taxon>
        <taxon>Bacillati</taxon>
        <taxon>Bacillota</taxon>
        <taxon>Bacilli</taxon>
        <taxon>Bacillales</taxon>
        <taxon>Paenibacillaceae</taxon>
        <taxon>Cohnella</taxon>
    </lineage>
</organism>
<dbReference type="InterPro" id="IPR010982">
    <property type="entry name" value="Lambda_DNA-bd_dom_sf"/>
</dbReference>
<accession>A0A841TVD3</accession>
<dbReference type="Proteomes" id="UP000553776">
    <property type="component" value="Unassembled WGS sequence"/>
</dbReference>
<evidence type="ECO:0000256" key="1">
    <source>
        <dbReference type="ARBA" id="ARBA00023125"/>
    </source>
</evidence>
<protein>
    <submittedName>
        <fullName evidence="3">Helix-turn-helix transcriptional regulator</fullName>
    </submittedName>
</protein>
<dbReference type="AlphaFoldDB" id="A0A841TVD3"/>
<dbReference type="InterPro" id="IPR001387">
    <property type="entry name" value="Cro/C1-type_HTH"/>
</dbReference>
<reference evidence="3 4" key="1">
    <citation type="submission" date="2020-08" db="EMBL/GenBank/DDBJ databases">
        <title>Cohnella phylogeny.</title>
        <authorList>
            <person name="Dunlap C."/>
        </authorList>
    </citation>
    <scope>NUCLEOTIDE SEQUENCE [LARGE SCALE GENOMIC DNA]</scope>
    <source>
        <strain evidence="3 4">DSM 25239</strain>
    </source>
</reference>
<dbReference type="SMART" id="SM00530">
    <property type="entry name" value="HTH_XRE"/>
    <property type="match status" value="1"/>
</dbReference>
<keyword evidence="1" id="KW-0238">DNA-binding</keyword>
<dbReference type="PANTHER" id="PTHR46558:SF11">
    <property type="entry name" value="HTH-TYPE TRANSCRIPTIONAL REGULATOR XRE"/>
    <property type="match status" value="1"/>
</dbReference>
<dbReference type="CDD" id="cd00093">
    <property type="entry name" value="HTH_XRE"/>
    <property type="match status" value="1"/>
</dbReference>
<evidence type="ECO:0000259" key="2">
    <source>
        <dbReference type="PROSITE" id="PS50943"/>
    </source>
</evidence>
<dbReference type="GO" id="GO:0003677">
    <property type="term" value="F:DNA binding"/>
    <property type="evidence" value="ECO:0007669"/>
    <property type="project" value="UniProtKB-KW"/>
</dbReference>
<evidence type="ECO:0000313" key="3">
    <source>
        <dbReference type="EMBL" id="MBB6689951.1"/>
    </source>
</evidence>
<dbReference type="RefSeq" id="WP_185133973.1">
    <property type="nucleotide sequence ID" value="NZ_JACJVR010000002.1"/>
</dbReference>
<dbReference type="Pfam" id="PF01381">
    <property type="entry name" value="HTH_3"/>
    <property type="match status" value="1"/>
</dbReference>
<gene>
    <name evidence="3" type="ORF">H7B90_00905</name>
</gene>
<dbReference type="Gene3D" id="1.10.260.40">
    <property type="entry name" value="lambda repressor-like DNA-binding domains"/>
    <property type="match status" value="1"/>
</dbReference>
<comment type="caution">
    <text evidence="3">The sequence shown here is derived from an EMBL/GenBank/DDBJ whole genome shotgun (WGS) entry which is preliminary data.</text>
</comment>
<feature type="domain" description="HTH cro/C1-type" evidence="2">
    <location>
        <begin position="6"/>
        <end position="60"/>
    </location>
</feature>
<dbReference type="PANTHER" id="PTHR46558">
    <property type="entry name" value="TRACRIPTIONAL REGULATORY PROTEIN-RELATED-RELATED"/>
    <property type="match status" value="1"/>
</dbReference>
<dbReference type="EMBL" id="JACJVR010000002">
    <property type="protein sequence ID" value="MBB6689951.1"/>
    <property type="molecule type" value="Genomic_DNA"/>
</dbReference>
<sequence>MSSFGQRLRELRGKMTQSEFSKLFKISDSAVGMYERNEREPSFQLINEIADYFGVSVDYLMGRSNSRTSNVVMEQNSPHGIDPEINELLEKIRQKGIALEATALLRSASKMNKEQLMDILKVFEMIEKDKQ</sequence>
<proteinExistence type="predicted"/>
<dbReference type="PROSITE" id="PS50943">
    <property type="entry name" value="HTH_CROC1"/>
    <property type="match status" value="1"/>
</dbReference>
<dbReference type="SUPFAM" id="SSF47413">
    <property type="entry name" value="lambda repressor-like DNA-binding domains"/>
    <property type="match status" value="1"/>
</dbReference>
<evidence type="ECO:0000313" key="4">
    <source>
        <dbReference type="Proteomes" id="UP000553776"/>
    </source>
</evidence>
<name>A0A841TVD3_9BACL</name>